<proteinExistence type="predicted"/>
<accession>A0A9J6E1M6</accession>
<name>A0A9J6E1M6_RHIMP</name>
<evidence type="ECO:0008006" key="4">
    <source>
        <dbReference type="Google" id="ProtNLM"/>
    </source>
</evidence>
<evidence type="ECO:0000313" key="3">
    <source>
        <dbReference type="Proteomes" id="UP000821866"/>
    </source>
</evidence>
<evidence type="ECO:0000256" key="1">
    <source>
        <dbReference type="SAM" id="MobiDB-lite"/>
    </source>
</evidence>
<keyword evidence="3" id="KW-1185">Reference proteome</keyword>
<reference evidence="2" key="2">
    <citation type="submission" date="2021-09" db="EMBL/GenBank/DDBJ databases">
        <authorList>
            <person name="Jia N."/>
            <person name="Wang J."/>
            <person name="Shi W."/>
            <person name="Du L."/>
            <person name="Sun Y."/>
            <person name="Zhan W."/>
            <person name="Jiang J."/>
            <person name="Wang Q."/>
            <person name="Zhang B."/>
            <person name="Ji P."/>
            <person name="Sakyi L.B."/>
            <person name="Cui X."/>
            <person name="Yuan T."/>
            <person name="Jiang B."/>
            <person name="Yang W."/>
            <person name="Lam T.T.-Y."/>
            <person name="Chang Q."/>
            <person name="Ding S."/>
            <person name="Wang X."/>
            <person name="Zhu J."/>
            <person name="Ruan X."/>
            <person name="Zhao L."/>
            <person name="Wei J."/>
            <person name="Que T."/>
            <person name="Du C."/>
            <person name="Cheng J."/>
            <person name="Dai P."/>
            <person name="Han X."/>
            <person name="Huang E."/>
            <person name="Gao Y."/>
            <person name="Liu J."/>
            <person name="Shao H."/>
            <person name="Ye R."/>
            <person name="Li L."/>
            <person name="Wei W."/>
            <person name="Wang X."/>
            <person name="Wang C."/>
            <person name="Huo Q."/>
            <person name="Li W."/>
            <person name="Guo W."/>
            <person name="Chen H."/>
            <person name="Chen S."/>
            <person name="Zhou L."/>
            <person name="Zhou L."/>
            <person name="Ni X."/>
            <person name="Tian J."/>
            <person name="Zhou Y."/>
            <person name="Sheng Y."/>
            <person name="Liu T."/>
            <person name="Pan Y."/>
            <person name="Xia L."/>
            <person name="Li J."/>
            <person name="Zhao F."/>
            <person name="Cao W."/>
        </authorList>
    </citation>
    <scope>NUCLEOTIDE SEQUENCE</scope>
    <source>
        <strain evidence="2">Rmic-2018</strain>
        <tissue evidence="2">Larvae</tissue>
    </source>
</reference>
<sequence>MEQDQLSFPLQNVFTTTTCKVGGHLKRRCTTADEPIFSPVGKWQLAKQGPGSRSKGTPDKILGDTRGSVQVEENISEHHGRVPTVSLTDPFIKAKPFVDVEARLRRKCPGSRGVWTATKVVGEAADDEADALSLEAMAGSWRMRPLRSCVVRTGIVPPPPNMLPSRWPERKVRITDWDKFRELRIASLEVDGYDDWLAALTANLDATTQSITTTLILPAVDFHPLYVWDARRGLTKRWKRQHLSRKLKLWVTRVERQAQEYVQTLTRNNWRGYCNRMADALSTAKTWNILRALTDPLGTKTQTQKWFDVLAHLFRNSTDRLLHELKADYIPYGASAA</sequence>
<dbReference type="EMBL" id="JABSTU010000006">
    <property type="protein sequence ID" value="KAH8028427.1"/>
    <property type="molecule type" value="Genomic_DNA"/>
</dbReference>
<evidence type="ECO:0000313" key="2">
    <source>
        <dbReference type="EMBL" id="KAH8028427.1"/>
    </source>
</evidence>
<comment type="caution">
    <text evidence="2">The sequence shown here is derived from an EMBL/GenBank/DDBJ whole genome shotgun (WGS) entry which is preliminary data.</text>
</comment>
<feature type="region of interest" description="Disordered" evidence="1">
    <location>
        <begin position="44"/>
        <end position="64"/>
    </location>
</feature>
<reference evidence="2" key="1">
    <citation type="journal article" date="2020" name="Cell">
        <title>Large-Scale Comparative Analyses of Tick Genomes Elucidate Their Genetic Diversity and Vector Capacities.</title>
        <authorList>
            <consortium name="Tick Genome and Microbiome Consortium (TIGMIC)"/>
            <person name="Jia N."/>
            <person name="Wang J."/>
            <person name="Shi W."/>
            <person name="Du L."/>
            <person name="Sun Y."/>
            <person name="Zhan W."/>
            <person name="Jiang J.F."/>
            <person name="Wang Q."/>
            <person name="Zhang B."/>
            <person name="Ji P."/>
            <person name="Bell-Sakyi L."/>
            <person name="Cui X.M."/>
            <person name="Yuan T.T."/>
            <person name="Jiang B.G."/>
            <person name="Yang W.F."/>
            <person name="Lam T.T."/>
            <person name="Chang Q.C."/>
            <person name="Ding S.J."/>
            <person name="Wang X.J."/>
            <person name="Zhu J.G."/>
            <person name="Ruan X.D."/>
            <person name="Zhao L."/>
            <person name="Wei J.T."/>
            <person name="Ye R.Z."/>
            <person name="Que T.C."/>
            <person name="Du C.H."/>
            <person name="Zhou Y.H."/>
            <person name="Cheng J.X."/>
            <person name="Dai P.F."/>
            <person name="Guo W.B."/>
            <person name="Han X.H."/>
            <person name="Huang E.J."/>
            <person name="Li L.F."/>
            <person name="Wei W."/>
            <person name="Gao Y.C."/>
            <person name="Liu J.Z."/>
            <person name="Shao H.Z."/>
            <person name="Wang X."/>
            <person name="Wang C.C."/>
            <person name="Yang T.C."/>
            <person name="Huo Q.B."/>
            <person name="Li W."/>
            <person name="Chen H.Y."/>
            <person name="Chen S.E."/>
            <person name="Zhou L.G."/>
            <person name="Ni X.B."/>
            <person name="Tian J.H."/>
            <person name="Sheng Y."/>
            <person name="Liu T."/>
            <person name="Pan Y.S."/>
            <person name="Xia L.Y."/>
            <person name="Li J."/>
            <person name="Zhao F."/>
            <person name="Cao W.C."/>
        </authorList>
    </citation>
    <scope>NUCLEOTIDE SEQUENCE</scope>
    <source>
        <strain evidence="2">Rmic-2018</strain>
    </source>
</reference>
<protein>
    <recommendedName>
        <fullName evidence="4">Tick transposon</fullName>
    </recommendedName>
</protein>
<organism evidence="2 3">
    <name type="scientific">Rhipicephalus microplus</name>
    <name type="common">Cattle tick</name>
    <name type="synonym">Boophilus microplus</name>
    <dbReference type="NCBI Taxonomy" id="6941"/>
    <lineage>
        <taxon>Eukaryota</taxon>
        <taxon>Metazoa</taxon>
        <taxon>Ecdysozoa</taxon>
        <taxon>Arthropoda</taxon>
        <taxon>Chelicerata</taxon>
        <taxon>Arachnida</taxon>
        <taxon>Acari</taxon>
        <taxon>Parasitiformes</taxon>
        <taxon>Ixodida</taxon>
        <taxon>Ixodoidea</taxon>
        <taxon>Ixodidae</taxon>
        <taxon>Rhipicephalinae</taxon>
        <taxon>Rhipicephalus</taxon>
        <taxon>Boophilus</taxon>
    </lineage>
</organism>
<dbReference type="Proteomes" id="UP000821866">
    <property type="component" value="Chromosome 4"/>
</dbReference>
<dbReference type="AlphaFoldDB" id="A0A9J6E1M6"/>
<gene>
    <name evidence="2" type="ORF">HPB51_016594</name>
</gene>